<protein>
    <submittedName>
        <fullName evidence="4">CBS domain containing protein</fullName>
    </submittedName>
</protein>
<evidence type="ECO:0000256" key="2">
    <source>
        <dbReference type="PROSITE-ProRule" id="PRU00703"/>
    </source>
</evidence>
<dbReference type="InterPro" id="IPR051257">
    <property type="entry name" value="Diverse_CBS-Domain"/>
</dbReference>
<name>A0AAU8PZK4_DESK7</name>
<dbReference type="InterPro" id="IPR000644">
    <property type="entry name" value="CBS_dom"/>
</dbReference>
<dbReference type="KEGG" id="dku:Desku_3323"/>
<evidence type="ECO:0000256" key="1">
    <source>
        <dbReference type="ARBA" id="ARBA00023122"/>
    </source>
</evidence>
<dbReference type="CDD" id="cd02205">
    <property type="entry name" value="CBS_pair_SF"/>
    <property type="match status" value="1"/>
</dbReference>
<gene>
    <name evidence="4" type="ordered locus">Desku_3323</name>
</gene>
<dbReference type="PANTHER" id="PTHR43080:SF2">
    <property type="entry name" value="CBS DOMAIN-CONTAINING PROTEIN"/>
    <property type="match status" value="1"/>
</dbReference>
<evidence type="ECO:0000313" key="4">
    <source>
        <dbReference type="EMBL" id="AEG16809.1"/>
    </source>
</evidence>
<dbReference type="PANTHER" id="PTHR43080">
    <property type="entry name" value="CBS DOMAIN-CONTAINING PROTEIN CBSX3, MITOCHONDRIAL"/>
    <property type="match status" value="1"/>
</dbReference>
<feature type="domain" description="CBS" evidence="3">
    <location>
        <begin position="101"/>
        <end position="158"/>
    </location>
</feature>
<dbReference type="EMBL" id="CP002770">
    <property type="protein sequence ID" value="AEG16809.1"/>
    <property type="molecule type" value="Genomic_DNA"/>
</dbReference>
<keyword evidence="1 2" id="KW-0129">CBS domain</keyword>
<feature type="domain" description="CBS" evidence="3">
    <location>
        <begin position="10"/>
        <end position="72"/>
    </location>
</feature>
<dbReference type="RefSeq" id="WP_013824315.1">
    <property type="nucleotide sequence ID" value="NC_015573.1"/>
</dbReference>
<accession>A0AAU8PZK4</accession>
<dbReference type="SMART" id="SM00116">
    <property type="entry name" value="CBS"/>
    <property type="match status" value="2"/>
</dbReference>
<dbReference type="PROSITE" id="PS51371">
    <property type="entry name" value="CBS"/>
    <property type="match status" value="2"/>
</dbReference>
<dbReference type="InterPro" id="IPR046342">
    <property type="entry name" value="CBS_dom_sf"/>
</dbReference>
<dbReference type="AlphaFoldDB" id="A0AAU8PZK4"/>
<dbReference type="SUPFAM" id="SSF54631">
    <property type="entry name" value="CBS-domain pair"/>
    <property type="match status" value="1"/>
</dbReference>
<reference evidence="5" key="1">
    <citation type="submission" date="2011-05" db="EMBL/GenBank/DDBJ databases">
        <title>Complete sequence of Desulfotomaculum kuznetsovii DSM 6115.</title>
        <authorList>
            <person name="Lucas S."/>
            <person name="Han J."/>
            <person name="Lapidus A."/>
            <person name="Cheng J.-F."/>
            <person name="Goodwin L."/>
            <person name="Pitluck S."/>
            <person name="Peters L."/>
            <person name="Mikhailova N."/>
            <person name="Lu M."/>
            <person name="Saunders E."/>
            <person name="Han C."/>
            <person name="Tapia R."/>
            <person name="Land M."/>
            <person name="Hauser L."/>
            <person name="Kyrpides N."/>
            <person name="Ivanova N."/>
            <person name="Pagani I."/>
            <person name="Nazina T."/>
            <person name="Ivanova A."/>
            <person name="Parshina S."/>
            <person name="Kuever J."/>
            <person name="Muyzer G."/>
            <person name="Plugge C."/>
            <person name="Stams A."/>
            <person name="Woyke T."/>
        </authorList>
    </citation>
    <scope>NUCLEOTIDE SEQUENCE [LARGE SCALE GENOMIC DNA]</scope>
    <source>
        <strain evidence="5">DSM 6115 / VKM B-1805 / 17</strain>
    </source>
</reference>
<dbReference type="Pfam" id="PF00571">
    <property type="entry name" value="CBS"/>
    <property type="match status" value="2"/>
</dbReference>
<evidence type="ECO:0000313" key="5">
    <source>
        <dbReference type="Proteomes" id="UP000009229"/>
    </source>
</evidence>
<proteinExistence type="predicted"/>
<evidence type="ECO:0000259" key="3">
    <source>
        <dbReference type="PROSITE" id="PS51371"/>
    </source>
</evidence>
<dbReference type="Proteomes" id="UP000009229">
    <property type="component" value="Chromosome"/>
</dbReference>
<keyword evidence="5" id="KW-1185">Reference proteome</keyword>
<organism evidence="4 5">
    <name type="scientific">Desulfofundulus kuznetsovii (strain DSM 6115 / VKM B-1805 / 17)</name>
    <name type="common">Desulfotomaculum kuznetsovii</name>
    <dbReference type="NCBI Taxonomy" id="760568"/>
    <lineage>
        <taxon>Bacteria</taxon>
        <taxon>Bacillati</taxon>
        <taxon>Bacillota</taxon>
        <taxon>Clostridia</taxon>
        <taxon>Eubacteriales</taxon>
        <taxon>Peptococcaceae</taxon>
        <taxon>Desulfofundulus</taxon>
    </lineage>
</organism>
<dbReference type="Gene3D" id="3.10.580.10">
    <property type="entry name" value="CBS-domain"/>
    <property type="match status" value="1"/>
</dbReference>
<sequence length="158" mass="17920">MPERLAKHIMVPISNYATVNADDSFKHALEVFGNAIPRGYRTLIVLDDHGNIVGFLTTRTILKALAAYGVEEDLWTADSWGTFFVRIERERLKNTKVKKVMRPVVQVFVDENTPIQEVARVILANQVNHIPVLNKERKVVGVVRTIDILDVLANFLKN</sequence>